<dbReference type="Proteomes" id="UP000247217">
    <property type="component" value="Segment"/>
</dbReference>
<dbReference type="GeneID" id="54991415"/>
<keyword evidence="2" id="KW-1185">Reference proteome</keyword>
<name>A0A2S1GSA4_9CAUD</name>
<protein>
    <submittedName>
        <fullName evidence="1">Uncharacterized protein</fullName>
    </submittedName>
</protein>
<accession>A0A2S1GSA4</accession>
<reference evidence="1" key="1">
    <citation type="submission" date="2018-03" db="EMBL/GenBank/DDBJ databases">
        <title>Complete genome sequence analysis of Enterobacteria phage IME347.</title>
        <authorList>
            <person name="Li P."/>
            <person name="Wang J."/>
            <person name="Tong Y."/>
        </authorList>
    </citation>
    <scope>NUCLEOTIDE SEQUENCE [LARGE SCALE GENOMIC DNA]</scope>
</reference>
<dbReference type="EMBL" id="MH051918">
    <property type="protein sequence ID" value="AWD92274.1"/>
    <property type="molecule type" value="Genomic_DNA"/>
</dbReference>
<dbReference type="RefSeq" id="YP_009800910.1">
    <property type="nucleotide sequence ID" value="NC_047960.1"/>
</dbReference>
<dbReference type="KEGG" id="vg:54991415"/>
<evidence type="ECO:0000313" key="2">
    <source>
        <dbReference type="Proteomes" id="UP000247217"/>
    </source>
</evidence>
<sequence length="57" mass="6270">MLIDSNVELCARHKLSEEEFNTAILSLLLSSMRASGAKCHNLADDDGICILSATRYE</sequence>
<proteinExistence type="predicted"/>
<evidence type="ECO:0000313" key="1">
    <source>
        <dbReference type="EMBL" id="AWD92274.1"/>
    </source>
</evidence>
<organism evidence="1">
    <name type="scientific">Escherichia phage vB_EcoS_IME347</name>
    <dbReference type="NCBI Taxonomy" id="2496546"/>
    <lineage>
        <taxon>Viruses</taxon>
        <taxon>Duplodnaviria</taxon>
        <taxon>Heunggongvirae</taxon>
        <taxon>Uroviricota</taxon>
        <taxon>Caudoviricetes</taxon>
        <taxon>Drexlerviridae</taxon>
        <taxon>Tunavirinae</taxon>
        <taxon>Badaguanvirus</taxon>
        <taxon>Badaguanvirus IME347</taxon>
    </lineage>
</organism>